<protein>
    <submittedName>
        <fullName evidence="5">Tetratricopeptide repeat protein</fullName>
    </submittedName>
</protein>
<dbReference type="InterPro" id="IPR011990">
    <property type="entry name" value="TPR-like_helical_dom_sf"/>
</dbReference>
<dbReference type="RefSeq" id="WP_330931272.1">
    <property type="nucleotide sequence ID" value="NZ_CP119075.1"/>
</dbReference>
<keyword evidence="6" id="KW-1185">Reference proteome</keyword>
<organism evidence="5 6">
    <name type="scientific">Synoicihabitans lomoniglobus</name>
    <dbReference type="NCBI Taxonomy" id="2909285"/>
    <lineage>
        <taxon>Bacteria</taxon>
        <taxon>Pseudomonadati</taxon>
        <taxon>Verrucomicrobiota</taxon>
        <taxon>Opitutia</taxon>
        <taxon>Opitutales</taxon>
        <taxon>Opitutaceae</taxon>
        <taxon>Synoicihabitans</taxon>
    </lineage>
</organism>
<sequence length="475" mass="52646">MRKPGRAAVVVVVVGITVIAAVTVPGIVTRQRLASYVPEIPAAENLSEPLRARLIEAGNQASDGEVEGLMALSRLYHANGYTSEAERIYGGLMTEQPENPRWPYRTALLRAANEDFGAAREWLERSVALAPDYAPARLRLAETWVRLEAPAQAASVFRELLEREPDHVRGLLGLARIAVDREAWTDARSGLERVVAATQFAHGVPELARVYENVGETERLQALRGRAPVVAPELAIDDPWMRELVEDLYDPLRLMEESHAAVSRDDKAAAMRWMERALVLAPDNGEVHHQTARLWERLRNQVKALAEYERAAELDPTIDDVWARLVTLYKAIGDTGKARRALTNGLEVNPSSAALLIERGRQLKERGRGAEALADFEKVIELHPQELIGYVEAAQVLFAMKRAEAADGWLEQSLAVAPDNPVALVMLSFSAITQRNRAAADRWMAQVMAQPRVARPDRDRLAAGYLEVFGEPPRG</sequence>
<reference evidence="5" key="1">
    <citation type="submission" date="2023-03" db="EMBL/GenBank/DDBJ databases">
        <title>Lomoglobus Profundus gen. nov., sp. nov., a novel member of the phylum Verrucomicrobia, isolated from deep-marine sediment of South China Sea.</title>
        <authorList>
            <person name="Ahmad T."/>
            <person name="Ishaq S.E."/>
            <person name="Wang F."/>
        </authorList>
    </citation>
    <scope>NUCLEOTIDE SEQUENCE</scope>
    <source>
        <strain evidence="5">LMO-M01</strain>
    </source>
</reference>
<dbReference type="SUPFAM" id="SSF48452">
    <property type="entry name" value="TPR-like"/>
    <property type="match status" value="1"/>
</dbReference>
<gene>
    <name evidence="5" type="ORF">PXH66_04375</name>
</gene>
<name>A0AAF0CQB0_9BACT</name>
<dbReference type="AlphaFoldDB" id="A0AAF0CQB0"/>
<dbReference type="EMBL" id="CP119075">
    <property type="protein sequence ID" value="WED66082.1"/>
    <property type="molecule type" value="Genomic_DNA"/>
</dbReference>
<keyword evidence="2 3" id="KW-0802">TPR repeat</keyword>
<evidence type="ECO:0000256" key="4">
    <source>
        <dbReference type="SAM" id="Phobius"/>
    </source>
</evidence>
<dbReference type="Proteomes" id="UP001218638">
    <property type="component" value="Chromosome"/>
</dbReference>
<evidence type="ECO:0000256" key="1">
    <source>
        <dbReference type="ARBA" id="ARBA00022737"/>
    </source>
</evidence>
<dbReference type="KEGG" id="slom:PXH66_04375"/>
<evidence type="ECO:0000313" key="6">
    <source>
        <dbReference type="Proteomes" id="UP001218638"/>
    </source>
</evidence>
<dbReference type="Pfam" id="PF13432">
    <property type="entry name" value="TPR_16"/>
    <property type="match status" value="1"/>
</dbReference>
<feature type="transmembrane region" description="Helical" evidence="4">
    <location>
        <begin position="7"/>
        <end position="28"/>
    </location>
</feature>
<keyword evidence="4" id="KW-1133">Transmembrane helix</keyword>
<dbReference type="InterPro" id="IPR051012">
    <property type="entry name" value="CellSynth/LPSAsmb/PSIAsmb"/>
</dbReference>
<dbReference type="InterPro" id="IPR019734">
    <property type="entry name" value="TPR_rpt"/>
</dbReference>
<dbReference type="Gene3D" id="1.25.40.10">
    <property type="entry name" value="Tetratricopeptide repeat domain"/>
    <property type="match status" value="2"/>
</dbReference>
<evidence type="ECO:0000256" key="3">
    <source>
        <dbReference type="PROSITE-ProRule" id="PRU00339"/>
    </source>
</evidence>
<keyword evidence="4" id="KW-0472">Membrane</keyword>
<keyword evidence="1" id="KW-0677">Repeat</keyword>
<evidence type="ECO:0000256" key="2">
    <source>
        <dbReference type="ARBA" id="ARBA00022803"/>
    </source>
</evidence>
<dbReference type="PANTHER" id="PTHR45586:SF1">
    <property type="entry name" value="LIPOPOLYSACCHARIDE ASSEMBLY PROTEIN B"/>
    <property type="match status" value="1"/>
</dbReference>
<evidence type="ECO:0000313" key="5">
    <source>
        <dbReference type="EMBL" id="WED66082.1"/>
    </source>
</evidence>
<dbReference type="Pfam" id="PF14559">
    <property type="entry name" value="TPR_19"/>
    <property type="match status" value="1"/>
</dbReference>
<dbReference type="SMART" id="SM00028">
    <property type="entry name" value="TPR"/>
    <property type="match status" value="6"/>
</dbReference>
<dbReference type="PROSITE" id="PS50005">
    <property type="entry name" value="TPR"/>
    <property type="match status" value="1"/>
</dbReference>
<accession>A0AAF0CQB0</accession>
<proteinExistence type="predicted"/>
<keyword evidence="4" id="KW-0812">Transmembrane</keyword>
<feature type="repeat" description="TPR" evidence="3">
    <location>
        <begin position="353"/>
        <end position="386"/>
    </location>
</feature>
<dbReference type="PANTHER" id="PTHR45586">
    <property type="entry name" value="TPR REPEAT-CONTAINING PROTEIN PA4667"/>
    <property type="match status" value="1"/>
</dbReference>